<accession>L0RW20</accession>
<proteinExistence type="predicted"/>
<evidence type="ECO:0000313" key="2">
    <source>
        <dbReference type="EMBL" id="CCP24347.1"/>
    </source>
</evidence>
<evidence type="ECO:0000313" key="3">
    <source>
        <dbReference type="Proteomes" id="UP000010466"/>
    </source>
</evidence>
<dbReference type="EMBL" id="HF559394">
    <property type="protein sequence ID" value="CCP24347.1"/>
    <property type="molecule type" value="Genomic_DNA"/>
</dbReference>
<name>L0RW20_MYCC1</name>
<dbReference type="KEGG" id="mcy:MCYN_0615"/>
<dbReference type="Proteomes" id="UP000010466">
    <property type="component" value="Chromosome"/>
</dbReference>
<dbReference type="AlphaFoldDB" id="L0RW20"/>
<keyword evidence="1" id="KW-0472">Membrane</keyword>
<reference evidence="3" key="1">
    <citation type="journal article" date="2013" name="Genome Announc.">
        <title>Complete genome sequence of Mycoplasma cynos strain C142.</title>
        <authorList>
            <person name="Walker C.A."/>
            <person name="Mannering S.A."/>
            <person name="Shields S."/>
            <person name="Blake D.P."/>
            <person name="Brownlie J."/>
        </authorList>
    </citation>
    <scope>NUCLEOTIDE SEQUENCE [LARGE SCALE GENOMIC DNA]</scope>
    <source>
        <strain evidence="3">C142</strain>
    </source>
</reference>
<dbReference type="HOGENOM" id="CLU_2845097_0_0_14"/>
<keyword evidence="1" id="KW-1133">Transmembrane helix</keyword>
<keyword evidence="1" id="KW-0812">Transmembrane</keyword>
<sequence>MINNNPIPFVAVITAVFIMLCALSEPAIVNLIIVKHSISAQTTRDTIKNWYQTLPKFSNCDVEPS</sequence>
<keyword evidence="3" id="KW-1185">Reference proteome</keyword>
<feature type="transmembrane region" description="Helical" evidence="1">
    <location>
        <begin position="6"/>
        <end position="34"/>
    </location>
</feature>
<evidence type="ECO:0000256" key="1">
    <source>
        <dbReference type="SAM" id="Phobius"/>
    </source>
</evidence>
<protein>
    <submittedName>
        <fullName evidence="2">Uncharacterized protein</fullName>
    </submittedName>
</protein>
<organism evidence="2 3">
    <name type="scientific">Mycoplasmopsis cynos (strain C142)</name>
    <name type="common">Mycoplasma cynos</name>
    <dbReference type="NCBI Taxonomy" id="1246955"/>
    <lineage>
        <taxon>Bacteria</taxon>
        <taxon>Bacillati</taxon>
        <taxon>Mycoplasmatota</taxon>
        <taxon>Mycoplasmoidales</taxon>
        <taxon>Metamycoplasmataceae</taxon>
        <taxon>Mycoplasmopsis</taxon>
    </lineage>
</organism>
<gene>
    <name evidence="2" type="primary">MCYN0615</name>
    <name evidence="2" type="ordered locus">MCYN_0615</name>
</gene>